<dbReference type="PANTHER" id="PTHR45648:SF85">
    <property type="entry name" value="A, PUTATIVE (AFU_ORTHOLOGUE AFUA_2G10760)-RELATED"/>
    <property type="match status" value="1"/>
</dbReference>
<reference evidence="3" key="1">
    <citation type="journal article" date="2023" name="Mol. Phylogenet. Evol.">
        <title>Genome-scale phylogeny and comparative genomics of the fungal order Sordariales.</title>
        <authorList>
            <person name="Hensen N."/>
            <person name="Bonometti L."/>
            <person name="Westerberg I."/>
            <person name="Brannstrom I.O."/>
            <person name="Guillou S."/>
            <person name="Cros-Aarteil S."/>
            <person name="Calhoun S."/>
            <person name="Haridas S."/>
            <person name="Kuo A."/>
            <person name="Mondo S."/>
            <person name="Pangilinan J."/>
            <person name="Riley R."/>
            <person name="LaButti K."/>
            <person name="Andreopoulos B."/>
            <person name="Lipzen A."/>
            <person name="Chen C."/>
            <person name="Yan M."/>
            <person name="Daum C."/>
            <person name="Ng V."/>
            <person name="Clum A."/>
            <person name="Steindorff A."/>
            <person name="Ohm R.A."/>
            <person name="Martin F."/>
            <person name="Silar P."/>
            <person name="Natvig D.O."/>
            <person name="Lalanne C."/>
            <person name="Gautier V."/>
            <person name="Ament-Velasquez S.L."/>
            <person name="Kruys A."/>
            <person name="Hutchinson M.I."/>
            <person name="Powell A.J."/>
            <person name="Barry K."/>
            <person name="Miller A.N."/>
            <person name="Grigoriev I.V."/>
            <person name="Debuchy R."/>
            <person name="Gladieux P."/>
            <person name="Hiltunen Thoren M."/>
            <person name="Johannesson H."/>
        </authorList>
    </citation>
    <scope>NUCLEOTIDE SEQUENCE</scope>
    <source>
        <strain evidence="3">CBS 532.94</strain>
    </source>
</reference>
<evidence type="ECO:0008006" key="5">
    <source>
        <dbReference type="Google" id="ProtNLM"/>
    </source>
</evidence>
<protein>
    <recommendedName>
        <fullName evidence="5">Lysophospholipase A</fullName>
    </recommendedName>
</protein>
<keyword evidence="1" id="KW-0378">Hydrolase</keyword>
<sequence length="356" mass="39843">MAAFWPAVLVATASCLGSAATASIQSPKSNFNWEETKYLIAFGDSYTYVQGSAGLANFSFIGDYLPNHFGFKPEGLLTNKIVQNFTGTANGGPNWAEYLTGCGLKEGLTSPLECKIQLWDFAFAGADVAEEFTPLHHNWTVPLVKQTQQYLTWAEPVIGRSMDKTKALVAVWIGINDINDSAKYNVSFPVFYNSIIEVMFEKTVQPMYDAGYQNFLFVNLPPLDRTPGNQVSSRPLPNKTMIAWWDQTLSSHTKAFTAKNPTAKTMLFDANTFLNRVLDHPEEYGIKNTTSYCPAYNQLAVLTDPESYGCQPLEEYFWYNAGHMTSHVHEILALEVDRYLRQQSTRGRQPGLCGTR</sequence>
<evidence type="ECO:0000313" key="3">
    <source>
        <dbReference type="EMBL" id="KAK4241859.1"/>
    </source>
</evidence>
<dbReference type="Gene3D" id="3.40.50.1110">
    <property type="entry name" value="SGNH hydrolase"/>
    <property type="match status" value="1"/>
</dbReference>
<dbReference type="PANTHER" id="PTHR45648">
    <property type="entry name" value="GDSL LIPASE/ACYLHYDROLASE FAMILY PROTEIN (AFU_ORTHOLOGUE AFUA_4G14700)"/>
    <property type="match status" value="1"/>
</dbReference>
<name>A0AAN7CGY0_9PEZI</name>
<evidence type="ECO:0000313" key="4">
    <source>
        <dbReference type="Proteomes" id="UP001303760"/>
    </source>
</evidence>
<keyword evidence="4" id="KW-1185">Reference proteome</keyword>
<gene>
    <name evidence="3" type="ORF">C8A03DRAFT_40822</name>
</gene>
<dbReference type="InterPro" id="IPR051058">
    <property type="entry name" value="GDSL_Est/Lipase"/>
</dbReference>
<dbReference type="SUPFAM" id="SSF52266">
    <property type="entry name" value="SGNH hydrolase"/>
    <property type="match status" value="1"/>
</dbReference>
<dbReference type="InterPro" id="IPR001087">
    <property type="entry name" value="GDSL"/>
</dbReference>
<dbReference type="InterPro" id="IPR036514">
    <property type="entry name" value="SGNH_hydro_sf"/>
</dbReference>
<evidence type="ECO:0000256" key="1">
    <source>
        <dbReference type="ARBA" id="ARBA00022801"/>
    </source>
</evidence>
<dbReference type="Proteomes" id="UP001303760">
    <property type="component" value="Unassembled WGS sequence"/>
</dbReference>
<dbReference type="CDD" id="cd01846">
    <property type="entry name" value="fatty_acyltransferase_like"/>
    <property type="match status" value="1"/>
</dbReference>
<accession>A0AAN7CGY0</accession>
<feature type="signal peptide" evidence="2">
    <location>
        <begin position="1"/>
        <end position="21"/>
    </location>
</feature>
<dbReference type="Pfam" id="PF00657">
    <property type="entry name" value="Lipase_GDSL"/>
    <property type="match status" value="1"/>
</dbReference>
<comment type="caution">
    <text evidence="3">The sequence shown here is derived from an EMBL/GenBank/DDBJ whole genome shotgun (WGS) entry which is preliminary data.</text>
</comment>
<proteinExistence type="predicted"/>
<organism evidence="3 4">
    <name type="scientific">Achaetomium macrosporum</name>
    <dbReference type="NCBI Taxonomy" id="79813"/>
    <lineage>
        <taxon>Eukaryota</taxon>
        <taxon>Fungi</taxon>
        <taxon>Dikarya</taxon>
        <taxon>Ascomycota</taxon>
        <taxon>Pezizomycotina</taxon>
        <taxon>Sordariomycetes</taxon>
        <taxon>Sordariomycetidae</taxon>
        <taxon>Sordariales</taxon>
        <taxon>Chaetomiaceae</taxon>
        <taxon>Achaetomium</taxon>
    </lineage>
</organism>
<dbReference type="EMBL" id="MU860016">
    <property type="protein sequence ID" value="KAK4241859.1"/>
    <property type="molecule type" value="Genomic_DNA"/>
</dbReference>
<keyword evidence="2" id="KW-0732">Signal</keyword>
<dbReference type="GO" id="GO:0016788">
    <property type="term" value="F:hydrolase activity, acting on ester bonds"/>
    <property type="evidence" value="ECO:0007669"/>
    <property type="project" value="InterPro"/>
</dbReference>
<feature type="chain" id="PRO_5042856402" description="Lysophospholipase A" evidence="2">
    <location>
        <begin position="22"/>
        <end position="356"/>
    </location>
</feature>
<dbReference type="AlphaFoldDB" id="A0AAN7CGY0"/>
<evidence type="ECO:0000256" key="2">
    <source>
        <dbReference type="SAM" id="SignalP"/>
    </source>
</evidence>
<reference evidence="3" key="2">
    <citation type="submission" date="2023-05" db="EMBL/GenBank/DDBJ databases">
        <authorList>
            <consortium name="Lawrence Berkeley National Laboratory"/>
            <person name="Steindorff A."/>
            <person name="Hensen N."/>
            <person name="Bonometti L."/>
            <person name="Westerberg I."/>
            <person name="Brannstrom I.O."/>
            <person name="Guillou S."/>
            <person name="Cros-Aarteil S."/>
            <person name="Calhoun S."/>
            <person name="Haridas S."/>
            <person name="Kuo A."/>
            <person name="Mondo S."/>
            <person name="Pangilinan J."/>
            <person name="Riley R."/>
            <person name="Labutti K."/>
            <person name="Andreopoulos B."/>
            <person name="Lipzen A."/>
            <person name="Chen C."/>
            <person name="Yanf M."/>
            <person name="Daum C."/>
            <person name="Ng V."/>
            <person name="Clum A."/>
            <person name="Ohm R."/>
            <person name="Martin F."/>
            <person name="Silar P."/>
            <person name="Natvig D."/>
            <person name="Lalanne C."/>
            <person name="Gautier V."/>
            <person name="Ament-Velasquez S.L."/>
            <person name="Kruys A."/>
            <person name="Hutchinson M.I."/>
            <person name="Powell A.J."/>
            <person name="Barry K."/>
            <person name="Miller A.N."/>
            <person name="Grigoriev I.V."/>
            <person name="Debuchy R."/>
            <person name="Gladieux P."/>
            <person name="Thoren M.H."/>
            <person name="Johannesson H."/>
        </authorList>
    </citation>
    <scope>NUCLEOTIDE SEQUENCE</scope>
    <source>
        <strain evidence="3">CBS 532.94</strain>
    </source>
</reference>